<dbReference type="PANTHER" id="PTHR33055:SF16">
    <property type="entry name" value="TRANSPOSASE FOR INSERTION SEQUENCE ELEMENT IS1547"/>
    <property type="match status" value="1"/>
</dbReference>
<dbReference type="GO" id="GO:0003677">
    <property type="term" value="F:DNA binding"/>
    <property type="evidence" value="ECO:0007669"/>
    <property type="project" value="InterPro"/>
</dbReference>
<dbReference type="OrthoDB" id="4337860at2"/>
<dbReference type="NCBIfam" id="NF033542">
    <property type="entry name" value="transpos_IS110"/>
    <property type="match status" value="1"/>
</dbReference>
<evidence type="ECO:0000259" key="2">
    <source>
        <dbReference type="Pfam" id="PF02371"/>
    </source>
</evidence>
<dbReference type="GO" id="GO:0006313">
    <property type="term" value="P:DNA transposition"/>
    <property type="evidence" value="ECO:0007669"/>
    <property type="project" value="InterPro"/>
</dbReference>
<accession>A0A239AYW7</accession>
<dbReference type="GO" id="GO:0004803">
    <property type="term" value="F:transposase activity"/>
    <property type="evidence" value="ECO:0007669"/>
    <property type="project" value="InterPro"/>
</dbReference>
<dbReference type="InterPro" id="IPR003346">
    <property type="entry name" value="Transposase_20"/>
</dbReference>
<dbReference type="Pfam" id="PF01548">
    <property type="entry name" value="DEDD_Tnp_IS110"/>
    <property type="match status" value="1"/>
</dbReference>
<dbReference type="Pfam" id="PF02371">
    <property type="entry name" value="Transposase_20"/>
    <property type="match status" value="1"/>
</dbReference>
<feature type="domain" description="Transposase IS116/IS110/IS902 C-terminal" evidence="2">
    <location>
        <begin position="239"/>
        <end position="322"/>
    </location>
</feature>
<dbReference type="Proteomes" id="UP000198348">
    <property type="component" value="Unassembled WGS sequence"/>
</dbReference>
<keyword evidence="4" id="KW-1185">Reference proteome</keyword>
<dbReference type="AlphaFoldDB" id="A0A239AYW7"/>
<dbReference type="InterPro" id="IPR002525">
    <property type="entry name" value="Transp_IS110-like_N"/>
</dbReference>
<gene>
    <name evidence="3" type="ORF">SAMN06265360_1731</name>
</gene>
<proteinExistence type="predicted"/>
<evidence type="ECO:0000313" key="4">
    <source>
        <dbReference type="Proteomes" id="UP000198348"/>
    </source>
</evidence>
<feature type="domain" description="Transposase IS110-like N-terminal" evidence="1">
    <location>
        <begin position="11"/>
        <end position="153"/>
    </location>
</feature>
<name>A0A239AYW7_9PSEU</name>
<evidence type="ECO:0000313" key="3">
    <source>
        <dbReference type="EMBL" id="SNS00512.1"/>
    </source>
</evidence>
<reference evidence="3 4" key="1">
    <citation type="submission" date="2017-06" db="EMBL/GenBank/DDBJ databases">
        <authorList>
            <person name="Kim H.J."/>
            <person name="Triplett B.A."/>
        </authorList>
    </citation>
    <scope>NUCLEOTIDE SEQUENCE [LARGE SCALE GENOMIC DNA]</scope>
    <source>
        <strain evidence="3 4">DSM 45207</strain>
    </source>
</reference>
<dbReference type="PANTHER" id="PTHR33055">
    <property type="entry name" value="TRANSPOSASE FOR INSERTION SEQUENCE ELEMENT IS1111A"/>
    <property type="match status" value="1"/>
</dbReference>
<dbReference type="EMBL" id="FZNW01000073">
    <property type="protein sequence ID" value="SNS00512.1"/>
    <property type="molecule type" value="Genomic_DNA"/>
</dbReference>
<organism evidence="3 4">
    <name type="scientific">Haloechinothrix alba</name>
    <dbReference type="NCBI Taxonomy" id="664784"/>
    <lineage>
        <taxon>Bacteria</taxon>
        <taxon>Bacillati</taxon>
        <taxon>Actinomycetota</taxon>
        <taxon>Actinomycetes</taxon>
        <taxon>Pseudonocardiales</taxon>
        <taxon>Pseudonocardiaceae</taxon>
        <taxon>Haloechinothrix</taxon>
    </lineage>
</organism>
<dbReference type="InterPro" id="IPR047650">
    <property type="entry name" value="Transpos_IS110"/>
</dbReference>
<evidence type="ECO:0000259" key="1">
    <source>
        <dbReference type="Pfam" id="PF01548"/>
    </source>
</evidence>
<protein>
    <submittedName>
        <fullName evidence="3">Transposase</fullName>
    </submittedName>
</protein>
<sequence length="368" mass="40494">MTTEGIRVIGGVDTHKHTHYAAAIDDHGRLLDHQEFPATDRGYRHLLTWLRGHGELIAIGVESTGSYGATLTRALTTAGEQVIEVNRPNRLARRMDGKSDRLDAEQIARAVLGKTSTATPKAKSGAVEVIRTLRVTRASAVKARTQAFNTLWGVMIGAPSPLRDELALLTKRTLVNTCLGLRPETDELLSLTSDPDRLLLATVKTSLRDLARRWRALDTEITALNRQIEAMVEATAPELVELHGVGAEIAGQFLVTAGDNADRIRNEAAFAKLCGVAPQPASSGRTTGRHRLSRSGDRAANSALYIVTIVRMRRHQPTRDYVERRTAEGLSKRDIIRCLKRYIAREIYANLPKPTADQPRLTRVQDAA</sequence>